<dbReference type="Proteomes" id="UP000215002">
    <property type="component" value="Chromosome"/>
</dbReference>
<evidence type="ECO:0000256" key="1">
    <source>
        <dbReference type="ARBA" id="ARBA00004370"/>
    </source>
</evidence>
<evidence type="ECO:0000313" key="7">
    <source>
        <dbReference type="Proteomes" id="UP000215002"/>
    </source>
</evidence>
<dbReference type="OrthoDB" id="9793489at2"/>
<keyword evidence="3" id="KW-0802">TPR repeat</keyword>
<sequence>MKTTTKTLFLLILCMVTTARAGGQDIRMRLDTFFKSLYQYGEINGNVLVAEQGNIIYQQSFGLADFENNIPNTDNTEFSLASVSKTFTSTAVLQLRDKNKFKLDEPLAKYLPDFPYRKITIRNLLSHTSGLPDYELYEKQITENPGKIFSNKDVLSSLKMWNKPLSFTPGEKWQYSNTNYCLLALLVEKVSGITFQQYVKQYIFTPAKMNSTYFLKNATHVQDNKRAVNYEYPFLFSDKMQNVDSLAKYRWRTFSASGFIGQGNVITTAADLLKFDDALYHNKLLKKSTLDEAFTPAKLNNGENNIANIGIGKTSYGLGWFIFADSSSGKMVFHTGGQPGALSIFIRNITKKQTVIIFDNTFNRSIYGNGINTMAILNGKAIIIRKKSLTKVYGKVLAIKGVDAAFCKLQRLRADSAHYYLSEGEMNELGLQLLYSGNFTNHDELALETLKLNTLFFPASFNTYDSYGEALAKTGKIQESIFMYKRSIELNPDNEGGKQALKSLLTDKISSDDSKK</sequence>
<dbReference type="Pfam" id="PF00144">
    <property type="entry name" value="Beta-lactamase"/>
    <property type="match status" value="1"/>
</dbReference>
<dbReference type="PANTHER" id="PTHR46825">
    <property type="entry name" value="D-ALANYL-D-ALANINE-CARBOXYPEPTIDASE/ENDOPEPTIDASE AMPH"/>
    <property type="match status" value="1"/>
</dbReference>
<dbReference type="InterPro" id="IPR019734">
    <property type="entry name" value="TPR_rpt"/>
</dbReference>
<dbReference type="Gene3D" id="1.25.40.10">
    <property type="entry name" value="Tetratricopeptide repeat domain"/>
    <property type="match status" value="1"/>
</dbReference>
<gene>
    <name evidence="6" type="ORF">MuYL_4477</name>
</gene>
<evidence type="ECO:0000256" key="3">
    <source>
        <dbReference type="PROSITE-ProRule" id="PRU00339"/>
    </source>
</evidence>
<dbReference type="SUPFAM" id="SSF48452">
    <property type="entry name" value="TPR-like"/>
    <property type="match status" value="1"/>
</dbReference>
<dbReference type="InterPro" id="IPR050491">
    <property type="entry name" value="AmpC-like"/>
</dbReference>
<dbReference type="EMBL" id="CP022743">
    <property type="protein sequence ID" value="ASU36362.1"/>
    <property type="molecule type" value="Genomic_DNA"/>
</dbReference>
<proteinExistence type="predicted"/>
<dbReference type="KEGG" id="muc:MuYL_4477"/>
<dbReference type="AlphaFoldDB" id="A0A223P2P9"/>
<comment type="subcellular location">
    <subcellularLocation>
        <location evidence="1">Membrane</location>
    </subcellularLocation>
</comment>
<evidence type="ECO:0000313" key="6">
    <source>
        <dbReference type="EMBL" id="ASU36362.1"/>
    </source>
</evidence>
<keyword evidence="4" id="KW-0732">Signal</keyword>
<evidence type="ECO:0000259" key="5">
    <source>
        <dbReference type="Pfam" id="PF00144"/>
    </source>
</evidence>
<reference evidence="6 7" key="1">
    <citation type="submission" date="2017-08" db="EMBL/GenBank/DDBJ databases">
        <title>Complete genome sequence of Mucilaginibacter sp. strain BJC16-A31.</title>
        <authorList>
            <consortium name="Henan University of Science and Technology"/>
            <person name="You X."/>
        </authorList>
    </citation>
    <scope>NUCLEOTIDE SEQUENCE [LARGE SCALE GENOMIC DNA]</scope>
    <source>
        <strain evidence="6 7">BJC16-A31</strain>
    </source>
</reference>
<dbReference type="SUPFAM" id="SSF56601">
    <property type="entry name" value="beta-lactamase/transpeptidase-like"/>
    <property type="match status" value="1"/>
</dbReference>
<dbReference type="Gene3D" id="3.40.710.10">
    <property type="entry name" value="DD-peptidase/beta-lactamase superfamily"/>
    <property type="match status" value="1"/>
</dbReference>
<feature type="repeat" description="TPR" evidence="3">
    <location>
        <begin position="461"/>
        <end position="494"/>
    </location>
</feature>
<feature type="signal peptide" evidence="4">
    <location>
        <begin position="1"/>
        <end position="21"/>
    </location>
</feature>
<dbReference type="PANTHER" id="PTHR46825:SF11">
    <property type="entry name" value="PENICILLIN-BINDING PROTEIN 4"/>
    <property type="match status" value="1"/>
</dbReference>
<keyword evidence="7" id="KW-1185">Reference proteome</keyword>
<accession>A0A223P2P9</accession>
<name>A0A223P2P9_9SPHI</name>
<evidence type="ECO:0000256" key="2">
    <source>
        <dbReference type="ARBA" id="ARBA00023136"/>
    </source>
</evidence>
<dbReference type="PROSITE" id="PS50005">
    <property type="entry name" value="TPR"/>
    <property type="match status" value="1"/>
</dbReference>
<dbReference type="RefSeq" id="WP_094572392.1">
    <property type="nucleotide sequence ID" value="NZ_CP022743.1"/>
</dbReference>
<keyword evidence="2" id="KW-0472">Membrane</keyword>
<dbReference type="GO" id="GO:0016020">
    <property type="term" value="C:membrane"/>
    <property type="evidence" value="ECO:0007669"/>
    <property type="project" value="UniProtKB-SubCell"/>
</dbReference>
<dbReference type="InterPro" id="IPR012338">
    <property type="entry name" value="Beta-lactam/transpept-like"/>
</dbReference>
<organism evidence="6 7">
    <name type="scientific">Mucilaginibacter xinganensis</name>
    <dbReference type="NCBI Taxonomy" id="1234841"/>
    <lineage>
        <taxon>Bacteria</taxon>
        <taxon>Pseudomonadati</taxon>
        <taxon>Bacteroidota</taxon>
        <taxon>Sphingobacteriia</taxon>
        <taxon>Sphingobacteriales</taxon>
        <taxon>Sphingobacteriaceae</taxon>
        <taxon>Mucilaginibacter</taxon>
    </lineage>
</organism>
<feature type="chain" id="PRO_5013030678" description="Beta-lactamase-related domain-containing protein" evidence="4">
    <location>
        <begin position="22"/>
        <end position="516"/>
    </location>
</feature>
<protein>
    <recommendedName>
        <fullName evidence="5">Beta-lactamase-related domain-containing protein</fullName>
    </recommendedName>
</protein>
<feature type="domain" description="Beta-lactamase-related" evidence="5">
    <location>
        <begin position="40"/>
        <end position="360"/>
    </location>
</feature>
<dbReference type="InterPro" id="IPR011990">
    <property type="entry name" value="TPR-like_helical_dom_sf"/>
</dbReference>
<dbReference type="InterPro" id="IPR001466">
    <property type="entry name" value="Beta-lactam-related"/>
</dbReference>
<evidence type="ECO:0000256" key="4">
    <source>
        <dbReference type="SAM" id="SignalP"/>
    </source>
</evidence>